<evidence type="ECO:0000256" key="5">
    <source>
        <dbReference type="SAM" id="MobiDB-lite"/>
    </source>
</evidence>
<dbReference type="InterPro" id="IPR036324">
    <property type="entry name" value="Mn/Fe_SOD_N_sf"/>
</dbReference>
<evidence type="ECO:0000256" key="1">
    <source>
        <dbReference type="ARBA" id="ARBA00008714"/>
    </source>
</evidence>
<feature type="domain" description="Manganese/iron superoxide dismutase N-terminal" evidence="6">
    <location>
        <begin position="5"/>
        <end position="46"/>
    </location>
</feature>
<evidence type="ECO:0000256" key="4">
    <source>
        <dbReference type="ARBA" id="ARBA00023002"/>
    </source>
</evidence>
<sequence>MPVRTFPGLPYDYAAREPHISARIMKPHRDKHHAAHGAGANAVAQKEVRTP</sequence>
<evidence type="ECO:0000259" key="6">
    <source>
        <dbReference type="Pfam" id="PF00081"/>
    </source>
</evidence>
<name>A0A7W7RJ22_9ACTN</name>
<keyword evidence="8" id="KW-1185">Reference proteome</keyword>
<reference evidence="7 8" key="1">
    <citation type="submission" date="2020-08" db="EMBL/GenBank/DDBJ databases">
        <title>Sequencing the genomes of 1000 actinobacteria strains.</title>
        <authorList>
            <person name="Klenk H.-P."/>
        </authorList>
    </citation>
    <scope>NUCLEOTIDE SEQUENCE [LARGE SCALE GENOMIC DNA]</scope>
    <source>
        <strain evidence="7 8">DSM 102030</strain>
    </source>
</reference>
<evidence type="ECO:0000256" key="2">
    <source>
        <dbReference type="ARBA" id="ARBA00012682"/>
    </source>
</evidence>
<gene>
    <name evidence="7" type="ORF">F4561_003733</name>
</gene>
<dbReference type="Pfam" id="PF00081">
    <property type="entry name" value="Sod_Fe_N"/>
    <property type="match status" value="1"/>
</dbReference>
<proteinExistence type="inferred from homology"/>
<dbReference type="AlphaFoldDB" id="A0A7W7RJ22"/>
<comment type="similarity">
    <text evidence="1">Belongs to the iron/manganese superoxide dismutase family.</text>
</comment>
<dbReference type="EMBL" id="JACHJT010000001">
    <property type="protein sequence ID" value="MBB4932913.1"/>
    <property type="molecule type" value="Genomic_DNA"/>
</dbReference>
<evidence type="ECO:0000313" key="8">
    <source>
        <dbReference type="Proteomes" id="UP000523007"/>
    </source>
</evidence>
<evidence type="ECO:0000256" key="3">
    <source>
        <dbReference type="ARBA" id="ARBA00022723"/>
    </source>
</evidence>
<dbReference type="GO" id="GO:0004784">
    <property type="term" value="F:superoxide dismutase activity"/>
    <property type="evidence" value="ECO:0007669"/>
    <property type="project" value="UniProtKB-EC"/>
</dbReference>
<dbReference type="Proteomes" id="UP000523007">
    <property type="component" value="Unassembled WGS sequence"/>
</dbReference>
<keyword evidence="3" id="KW-0479">Metal-binding</keyword>
<dbReference type="InterPro" id="IPR019831">
    <property type="entry name" value="Mn/Fe_SOD_N"/>
</dbReference>
<accession>A0A7W7RJ22</accession>
<evidence type="ECO:0000313" key="7">
    <source>
        <dbReference type="EMBL" id="MBB4932913.1"/>
    </source>
</evidence>
<organism evidence="7 8">
    <name type="scientific">Lipingzhangella halophila</name>
    <dbReference type="NCBI Taxonomy" id="1783352"/>
    <lineage>
        <taxon>Bacteria</taxon>
        <taxon>Bacillati</taxon>
        <taxon>Actinomycetota</taxon>
        <taxon>Actinomycetes</taxon>
        <taxon>Streptosporangiales</taxon>
        <taxon>Nocardiopsidaceae</taxon>
        <taxon>Lipingzhangella</taxon>
    </lineage>
</organism>
<feature type="region of interest" description="Disordered" evidence="5">
    <location>
        <begin position="28"/>
        <end position="51"/>
    </location>
</feature>
<dbReference type="GO" id="GO:0046872">
    <property type="term" value="F:metal ion binding"/>
    <property type="evidence" value="ECO:0007669"/>
    <property type="project" value="UniProtKB-KW"/>
</dbReference>
<dbReference type="SUPFAM" id="SSF46609">
    <property type="entry name" value="Fe,Mn superoxide dismutase (SOD), N-terminal domain"/>
    <property type="match status" value="1"/>
</dbReference>
<dbReference type="EC" id="1.15.1.1" evidence="2"/>
<comment type="caution">
    <text evidence="7">The sequence shown here is derived from an EMBL/GenBank/DDBJ whole genome shotgun (WGS) entry which is preliminary data.</text>
</comment>
<dbReference type="RefSeq" id="WP_184580612.1">
    <property type="nucleotide sequence ID" value="NZ_JACHJT010000001.1"/>
</dbReference>
<protein>
    <recommendedName>
        <fullName evidence="2">superoxide dismutase</fullName>
        <ecNumber evidence="2">1.15.1.1</ecNumber>
    </recommendedName>
</protein>
<keyword evidence="4" id="KW-0560">Oxidoreductase</keyword>